<dbReference type="PANTHER" id="PTHR35190">
    <property type="entry name" value="PROTEIN DCD1B"/>
    <property type="match status" value="1"/>
</dbReference>
<dbReference type="EMBL" id="KZ772852">
    <property type="protein sequence ID" value="PTQ27799.1"/>
    <property type="molecule type" value="Genomic_DNA"/>
</dbReference>
<evidence type="ECO:0000313" key="3">
    <source>
        <dbReference type="Proteomes" id="UP000244005"/>
    </source>
</evidence>
<dbReference type="Gene3D" id="3.60.60.10">
    <property type="entry name" value="Penicillin V Acylase, Chain A"/>
    <property type="match status" value="1"/>
</dbReference>
<feature type="chain" id="PRO_5015331348" evidence="1">
    <location>
        <begin position="27"/>
        <end position="473"/>
    </location>
</feature>
<keyword evidence="1" id="KW-0732">Signal</keyword>
<dbReference type="Proteomes" id="UP000244005">
    <property type="component" value="Unassembled WGS sequence"/>
</dbReference>
<evidence type="ECO:0000256" key="1">
    <source>
        <dbReference type="SAM" id="SignalP"/>
    </source>
</evidence>
<dbReference type="InterPro" id="IPR047803">
    <property type="entry name" value="DCD1A/B-like"/>
</dbReference>
<dbReference type="OMA" id="GICEKYW"/>
<reference evidence="3" key="1">
    <citation type="journal article" date="2017" name="Cell">
        <title>Insights into land plant evolution garnered from the Marchantia polymorpha genome.</title>
        <authorList>
            <person name="Bowman J.L."/>
            <person name="Kohchi T."/>
            <person name="Yamato K.T."/>
            <person name="Jenkins J."/>
            <person name="Shu S."/>
            <person name="Ishizaki K."/>
            <person name="Yamaoka S."/>
            <person name="Nishihama R."/>
            <person name="Nakamura Y."/>
            <person name="Berger F."/>
            <person name="Adam C."/>
            <person name="Aki S.S."/>
            <person name="Althoff F."/>
            <person name="Araki T."/>
            <person name="Arteaga-Vazquez M.A."/>
            <person name="Balasubrmanian S."/>
            <person name="Barry K."/>
            <person name="Bauer D."/>
            <person name="Boehm C.R."/>
            <person name="Briginshaw L."/>
            <person name="Caballero-Perez J."/>
            <person name="Catarino B."/>
            <person name="Chen F."/>
            <person name="Chiyoda S."/>
            <person name="Chovatia M."/>
            <person name="Davies K.M."/>
            <person name="Delmans M."/>
            <person name="Demura T."/>
            <person name="Dierschke T."/>
            <person name="Dolan L."/>
            <person name="Dorantes-Acosta A.E."/>
            <person name="Eklund D.M."/>
            <person name="Florent S.N."/>
            <person name="Flores-Sandoval E."/>
            <person name="Fujiyama A."/>
            <person name="Fukuzawa H."/>
            <person name="Galik B."/>
            <person name="Grimanelli D."/>
            <person name="Grimwood J."/>
            <person name="Grossniklaus U."/>
            <person name="Hamada T."/>
            <person name="Haseloff J."/>
            <person name="Hetherington A.J."/>
            <person name="Higo A."/>
            <person name="Hirakawa Y."/>
            <person name="Hundley H.N."/>
            <person name="Ikeda Y."/>
            <person name="Inoue K."/>
            <person name="Inoue S.I."/>
            <person name="Ishida S."/>
            <person name="Jia Q."/>
            <person name="Kakita M."/>
            <person name="Kanazawa T."/>
            <person name="Kawai Y."/>
            <person name="Kawashima T."/>
            <person name="Kennedy M."/>
            <person name="Kinose K."/>
            <person name="Kinoshita T."/>
            <person name="Kohara Y."/>
            <person name="Koide E."/>
            <person name="Komatsu K."/>
            <person name="Kopischke S."/>
            <person name="Kubo M."/>
            <person name="Kyozuka J."/>
            <person name="Lagercrantz U."/>
            <person name="Lin S.S."/>
            <person name="Lindquist E."/>
            <person name="Lipzen A.M."/>
            <person name="Lu C.W."/>
            <person name="De Luna E."/>
            <person name="Martienssen R.A."/>
            <person name="Minamino N."/>
            <person name="Mizutani M."/>
            <person name="Mizutani M."/>
            <person name="Mochizuki N."/>
            <person name="Monte I."/>
            <person name="Mosher R."/>
            <person name="Nagasaki H."/>
            <person name="Nakagami H."/>
            <person name="Naramoto S."/>
            <person name="Nishitani K."/>
            <person name="Ohtani M."/>
            <person name="Okamoto T."/>
            <person name="Okumura M."/>
            <person name="Phillips J."/>
            <person name="Pollak B."/>
            <person name="Reinders A."/>
            <person name="Rovekamp M."/>
            <person name="Sano R."/>
            <person name="Sawa S."/>
            <person name="Schmid M.W."/>
            <person name="Shirakawa M."/>
            <person name="Solano R."/>
            <person name="Spunde A."/>
            <person name="Suetsugu N."/>
            <person name="Sugano S."/>
            <person name="Sugiyama A."/>
            <person name="Sun R."/>
            <person name="Suzuki Y."/>
            <person name="Takenaka M."/>
            <person name="Takezawa D."/>
            <person name="Tomogane H."/>
            <person name="Tsuzuki M."/>
            <person name="Ueda T."/>
            <person name="Umeda M."/>
            <person name="Ward J.M."/>
            <person name="Watanabe Y."/>
            <person name="Yazaki K."/>
            <person name="Yokoyama R."/>
            <person name="Yoshitake Y."/>
            <person name="Yotsui I."/>
            <person name="Zachgo S."/>
            <person name="Schmutz J."/>
        </authorList>
    </citation>
    <scope>NUCLEOTIDE SEQUENCE [LARGE SCALE GENOMIC DNA]</scope>
    <source>
        <strain evidence="3">Tak-1</strain>
    </source>
</reference>
<dbReference type="OrthoDB" id="189997at2759"/>
<sequence>MEHRRRSGWMLFWLALSLTLSANGSARVPRVATRTKIGTGTGNGSQECPGGGWTGEVLDENARSVATDRSGERFEVGAPGDGMALLHIKGSPFELGRAHGVLLRSEIQTMYVRLFAHLEDQLIVALHLTLLPEALARRIARLALNAALDATYLLTLLYTPARFVDEMIGLAQGAQVEFDDVVRVQMIPELLQASCSMLGSWGPATWRSDKLREEEQSCGLFQMRALDWDMEAPIVDFPAVIFYHPADGNSFALFTWAGFIGCVTGYSGRLGISEKVWANSSASASRKGMPWHFALRDVLQLADGLDEATQLLGATSRTCPILVGIGSRQDNKFVLLGYSSDALQLYDDTNFTLITSAAPPPADTTFPGVVFVDKYVQPSDDRCMQSVVQQFYGKLDDLALLNMASMQETGGMHTALYDFASNEVLFSWAASDPNTGELVPAYKRNYLRLNMTSLANPIPRCPSHSGRRELSCM</sequence>
<proteinExistence type="predicted"/>
<dbReference type="AlphaFoldDB" id="A0A2R6W1S0"/>
<gene>
    <name evidence="2" type="ORF">MARPO_0183s0005</name>
</gene>
<dbReference type="PANTHER" id="PTHR35190:SF2">
    <property type="entry name" value="PROTEIN DCD1B"/>
    <property type="match status" value="1"/>
</dbReference>
<evidence type="ECO:0000313" key="2">
    <source>
        <dbReference type="EMBL" id="PTQ27799.1"/>
    </source>
</evidence>
<organism evidence="2 3">
    <name type="scientific">Marchantia polymorpha</name>
    <name type="common">Common liverwort</name>
    <name type="synonym">Marchantia aquatica</name>
    <dbReference type="NCBI Taxonomy" id="3197"/>
    <lineage>
        <taxon>Eukaryota</taxon>
        <taxon>Viridiplantae</taxon>
        <taxon>Streptophyta</taxon>
        <taxon>Embryophyta</taxon>
        <taxon>Marchantiophyta</taxon>
        <taxon>Marchantiopsida</taxon>
        <taxon>Marchantiidae</taxon>
        <taxon>Marchantiales</taxon>
        <taxon>Marchantiaceae</taxon>
        <taxon>Marchantia</taxon>
    </lineage>
</organism>
<keyword evidence="3" id="KW-1185">Reference proteome</keyword>
<protein>
    <submittedName>
        <fullName evidence="2">Uncharacterized protein</fullName>
    </submittedName>
</protein>
<name>A0A2R6W1S0_MARPO</name>
<dbReference type="Gramene" id="Mp3g24730.1">
    <property type="protein sequence ID" value="Mp3g24730.1.cds1"/>
    <property type="gene ID" value="Mp3g24730"/>
</dbReference>
<feature type="signal peptide" evidence="1">
    <location>
        <begin position="1"/>
        <end position="26"/>
    </location>
</feature>
<accession>A0A2R6W1S0</accession>
<dbReference type="Gene3D" id="1.10.10.2120">
    <property type="match status" value="1"/>
</dbReference>